<gene>
    <name evidence="1" type="ORF">N7468_008790</name>
</gene>
<proteinExistence type="predicted"/>
<accession>A0A9W9NGM4</accession>
<dbReference type="EMBL" id="JAPQKS010000007">
    <property type="protein sequence ID" value="KAJ5219586.1"/>
    <property type="molecule type" value="Genomic_DNA"/>
</dbReference>
<comment type="caution">
    <text evidence="1">The sequence shown here is derived from an EMBL/GenBank/DDBJ whole genome shotgun (WGS) entry which is preliminary data.</text>
</comment>
<protein>
    <submittedName>
        <fullName evidence="1">Uncharacterized protein</fullName>
    </submittedName>
</protein>
<dbReference type="Proteomes" id="UP001150941">
    <property type="component" value="Unassembled WGS sequence"/>
</dbReference>
<organism evidence="1 2">
    <name type="scientific">Penicillium chermesinum</name>
    <dbReference type="NCBI Taxonomy" id="63820"/>
    <lineage>
        <taxon>Eukaryota</taxon>
        <taxon>Fungi</taxon>
        <taxon>Dikarya</taxon>
        <taxon>Ascomycota</taxon>
        <taxon>Pezizomycotina</taxon>
        <taxon>Eurotiomycetes</taxon>
        <taxon>Eurotiomycetidae</taxon>
        <taxon>Eurotiales</taxon>
        <taxon>Aspergillaceae</taxon>
        <taxon>Penicillium</taxon>
    </lineage>
</organism>
<reference evidence="1" key="1">
    <citation type="submission" date="2022-11" db="EMBL/GenBank/DDBJ databases">
        <authorList>
            <person name="Petersen C."/>
        </authorList>
    </citation>
    <scope>NUCLEOTIDE SEQUENCE</scope>
    <source>
        <strain evidence="1">IBT 19713</strain>
    </source>
</reference>
<name>A0A9W9NGM4_9EURO</name>
<evidence type="ECO:0000313" key="2">
    <source>
        <dbReference type="Proteomes" id="UP001150941"/>
    </source>
</evidence>
<reference evidence="1" key="2">
    <citation type="journal article" date="2023" name="IMA Fungus">
        <title>Comparative genomic study of the Penicillium genus elucidates a diverse pangenome and 15 lateral gene transfer events.</title>
        <authorList>
            <person name="Petersen C."/>
            <person name="Sorensen T."/>
            <person name="Nielsen M.R."/>
            <person name="Sondergaard T.E."/>
            <person name="Sorensen J.L."/>
            <person name="Fitzpatrick D.A."/>
            <person name="Frisvad J.C."/>
            <person name="Nielsen K.L."/>
        </authorList>
    </citation>
    <scope>NUCLEOTIDE SEQUENCE</scope>
    <source>
        <strain evidence="1">IBT 19713</strain>
    </source>
</reference>
<dbReference type="RefSeq" id="XP_058326416.1">
    <property type="nucleotide sequence ID" value="XM_058478086.1"/>
</dbReference>
<keyword evidence="2" id="KW-1185">Reference proteome</keyword>
<evidence type="ECO:0000313" key="1">
    <source>
        <dbReference type="EMBL" id="KAJ5219586.1"/>
    </source>
</evidence>
<dbReference type="GeneID" id="83205389"/>
<sequence>MQHGGVFVRAIMPASYREARILVHRALRTRPESSTAAYRYDTAELRERRLLSGVRWNGWWRLEKADDKALAWDPGEYTEAFRQWLVAEQYMRQKNLTRNDHQQ</sequence>
<dbReference type="AlphaFoldDB" id="A0A9W9NGM4"/>